<gene>
    <name evidence="3" type="ORF">LOCC1_G004935</name>
</gene>
<proteinExistence type="predicted"/>
<name>A0A8H8RY58_9HELO</name>
<dbReference type="Proteomes" id="UP000443090">
    <property type="component" value="Unassembled WGS sequence"/>
</dbReference>
<dbReference type="Gene3D" id="1.10.150.50">
    <property type="entry name" value="Transcription Factor, Ets-1"/>
    <property type="match status" value="1"/>
</dbReference>
<sequence length="125" mass="13845">MAAEINQMLEDLSLIQYRTPFHHAGLDNWASLCRITDAELEELGVRPGHRRKLQREVARRLLWPDFKPLPTSEELLGLLGDYEDATDVTSVNVGANGKGRCVAKGRGKGMDAGGEQKSDYFSLSS</sequence>
<comment type="caution">
    <text evidence="3">The sequence shown here is derived from an EMBL/GenBank/DDBJ whole genome shotgun (WGS) entry which is preliminary data.</text>
</comment>
<evidence type="ECO:0000256" key="1">
    <source>
        <dbReference type="SAM" id="MobiDB-lite"/>
    </source>
</evidence>
<keyword evidence="4" id="KW-1185">Reference proteome</keyword>
<dbReference type="AlphaFoldDB" id="A0A8H8RY58"/>
<evidence type="ECO:0000259" key="2">
    <source>
        <dbReference type="Pfam" id="PF00536"/>
    </source>
</evidence>
<feature type="domain" description="SAM" evidence="2">
    <location>
        <begin position="5"/>
        <end position="58"/>
    </location>
</feature>
<dbReference type="InterPro" id="IPR013761">
    <property type="entry name" value="SAM/pointed_sf"/>
</dbReference>
<dbReference type="Pfam" id="PF00536">
    <property type="entry name" value="SAM_1"/>
    <property type="match status" value="1"/>
</dbReference>
<accession>A0A8H8RY58</accession>
<reference evidence="3 4" key="1">
    <citation type="submission" date="2018-05" db="EMBL/GenBank/DDBJ databases">
        <title>Genome sequencing and assembly of the regulated plant pathogen Lachnellula willkommii and related sister species for the development of diagnostic species identification markers.</title>
        <authorList>
            <person name="Giroux E."/>
            <person name="Bilodeau G."/>
        </authorList>
    </citation>
    <scope>NUCLEOTIDE SEQUENCE [LARGE SCALE GENOMIC DNA]</scope>
    <source>
        <strain evidence="3 4">CBS 160.35</strain>
    </source>
</reference>
<evidence type="ECO:0000313" key="4">
    <source>
        <dbReference type="Proteomes" id="UP000443090"/>
    </source>
</evidence>
<evidence type="ECO:0000313" key="3">
    <source>
        <dbReference type="EMBL" id="TVY44176.1"/>
    </source>
</evidence>
<feature type="non-terminal residue" evidence="3">
    <location>
        <position position="125"/>
    </location>
</feature>
<dbReference type="EMBL" id="QGMI01000246">
    <property type="protein sequence ID" value="TVY44176.1"/>
    <property type="molecule type" value="Genomic_DNA"/>
</dbReference>
<organism evidence="3 4">
    <name type="scientific">Lachnellula occidentalis</name>
    <dbReference type="NCBI Taxonomy" id="215460"/>
    <lineage>
        <taxon>Eukaryota</taxon>
        <taxon>Fungi</taxon>
        <taxon>Dikarya</taxon>
        <taxon>Ascomycota</taxon>
        <taxon>Pezizomycotina</taxon>
        <taxon>Leotiomycetes</taxon>
        <taxon>Helotiales</taxon>
        <taxon>Lachnaceae</taxon>
        <taxon>Lachnellula</taxon>
    </lineage>
</organism>
<dbReference type="OrthoDB" id="1919336at2759"/>
<dbReference type="InterPro" id="IPR001660">
    <property type="entry name" value="SAM"/>
</dbReference>
<feature type="region of interest" description="Disordered" evidence="1">
    <location>
        <begin position="104"/>
        <end position="125"/>
    </location>
</feature>
<protein>
    <recommendedName>
        <fullName evidence="2">SAM domain-containing protein</fullName>
    </recommendedName>
</protein>
<dbReference type="SUPFAM" id="SSF47769">
    <property type="entry name" value="SAM/Pointed domain"/>
    <property type="match status" value="1"/>
</dbReference>